<evidence type="ECO:0000313" key="10">
    <source>
        <dbReference type="EMBL" id="HJG95773.1"/>
    </source>
</evidence>
<feature type="transmembrane region" description="Helical" evidence="7">
    <location>
        <begin position="75"/>
        <end position="96"/>
    </location>
</feature>
<organism evidence="10 11">
    <name type="scientific">Romboutsia timonensis</name>
    <dbReference type="NCBI Taxonomy" id="1776391"/>
    <lineage>
        <taxon>Bacteria</taxon>
        <taxon>Bacillati</taxon>
        <taxon>Bacillota</taxon>
        <taxon>Clostridia</taxon>
        <taxon>Peptostreptococcales</taxon>
        <taxon>Peptostreptococcaceae</taxon>
        <taxon>Romboutsia</taxon>
    </lineage>
</organism>
<reference evidence="10" key="1">
    <citation type="journal article" date="2021" name="PeerJ">
        <title>Extensive microbial diversity within the chicken gut microbiome revealed by metagenomics and culture.</title>
        <authorList>
            <person name="Gilroy R."/>
            <person name="Ravi A."/>
            <person name="Getino M."/>
            <person name="Pursley I."/>
            <person name="Horton D.L."/>
            <person name="Alikhan N.F."/>
            <person name="Baker D."/>
            <person name="Gharbi K."/>
            <person name="Hall N."/>
            <person name="Watson M."/>
            <person name="Adriaenssens E.M."/>
            <person name="Foster-Nyarko E."/>
            <person name="Jarju S."/>
            <person name="Secka A."/>
            <person name="Antonio M."/>
            <person name="Oren A."/>
            <person name="Chaudhuri R.R."/>
            <person name="La Ragione R."/>
            <person name="Hildebrand F."/>
            <person name="Pallen M.J."/>
        </authorList>
    </citation>
    <scope>NUCLEOTIDE SEQUENCE</scope>
    <source>
        <strain evidence="10">1277</strain>
    </source>
</reference>
<dbReference type="AlphaFoldDB" id="A0A921MZ67"/>
<dbReference type="InterPro" id="IPR036837">
    <property type="entry name" value="Cation_efflux_CTD_sf"/>
</dbReference>
<accession>A0A921MZ67</accession>
<dbReference type="PANTHER" id="PTHR43840:SF15">
    <property type="entry name" value="MITOCHONDRIAL METAL TRANSPORTER 1-RELATED"/>
    <property type="match status" value="1"/>
</dbReference>
<comment type="caution">
    <text evidence="10">The sequence shown here is derived from an EMBL/GenBank/DDBJ whole genome shotgun (WGS) entry which is preliminary data.</text>
</comment>
<feature type="transmembrane region" description="Helical" evidence="7">
    <location>
        <begin position="151"/>
        <end position="170"/>
    </location>
</feature>
<evidence type="ECO:0000256" key="1">
    <source>
        <dbReference type="ARBA" id="ARBA00004141"/>
    </source>
</evidence>
<name>A0A921MZ67_9FIRM</name>
<dbReference type="Gene3D" id="1.20.1510.10">
    <property type="entry name" value="Cation efflux protein transmembrane domain"/>
    <property type="match status" value="1"/>
</dbReference>
<evidence type="ECO:0000256" key="6">
    <source>
        <dbReference type="ARBA" id="ARBA00023136"/>
    </source>
</evidence>
<protein>
    <submittedName>
        <fullName evidence="10">Cation diffusion facilitator family transporter</fullName>
    </submittedName>
</protein>
<evidence type="ECO:0000259" key="9">
    <source>
        <dbReference type="Pfam" id="PF16916"/>
    </source>
</evidence>
<feature type="domain" description="Cation efflux protein cytoplasmic" evidence="9">
    <location>
        <begin position="214"/>
        <end position="286"/>
    </location>
</feature>
<keyword evidence="5 7" id="KW-1133">Transmembrane helix</keyword>
<dbReference type="Gene3D" id="3.30.70.1350">
    <property type="entry name" value="Cation efflux protein, cytoplasmic domain"/>
    <property type="match status" value="1"/>
</dbReference>
<dbReference type="FunFam" id="1.20.1510.10:FF:000006">
    <property type="entry name" value="Divalent cation efflux transporter"/>
    <property type="match status" value="1"/>
</dbReference>
<reference evidence="10" key="2">
    <citation type="submission" date="2021-09" db="EMBL/GenBank/DDBJ databases">
        <authorList>
            <person name="Gilroy R."/>
        </authorList>
    </citation>
    <scope>NUCLEOTIDE SEQUENCE</scope>
    <source>
        <strain evidence="10">1277</strain>
    </source>
</reference>
<dbReference type="Pfam" id="PF01545">
    <property type="entry name" value="Cation_efflux"/>
    <property type="match status" value="1"/>
</dbReference>
<dbReference type="GO" id="GO:0015341">
    <property type="term" value="F:zinc efflux antiporter activity"/>
    <property type="evidence" value="ECO:0007669"/>
    <property type="project" value="TreeGrafter"/>
</dbReference>
<keyword evidence="3" id="KW-0813">Transport</keyword>
<dbReference type="SUPFAM" id="SSF161111">
    <property type="entry name" value="Cation efflux protein transmembrane domain-like"/>
    <property type="match status" value="1"/>
</dbReference>
<dbReference type="Pfam" id="PF16916">
    <property type="entry name" value="ZT_dimer"/>
    <property type="match status" value="1"/>
</dbReference>
<dbReference type="GO" id="GO:0015093">
    <property type="term" value="F:ferrous iron transmembrane transporter activity"/>
    <property type="evidence" value="ECO:0007669"/>
    <property type="project" value="TreeGrafter"/>
</dbReference>
<feature type="domain" description="Cation efflux protein transmembrane" evidence="8">
    <location>
        <begin position="12"/>
        <end position="206"/>
    </location>
</feature>
<evidence type="ECO:0000256" key="4">
    <source>
        <dbReference type="ARBA" id="ARBA00022692"/>
    </source>
</evidence>
<comment type="similarity">
    <text evidence="2">Belongs to the cation diffusion facilitator (CDF) transporter (TC 2.A.4) family.</text>
</comment>
<dbReference type="GO" id="GO:0015086">
    <property type="term" value="F:cadmium ion transmembrane transporter activity"/>
    <property type="evidence" value="ECO:0007669"/>
    <property type="project" value="TreeGrafter"/>
</dbReference>
<dbReference type="InterPro" id="IPR027469">
    <property type="entry name" value="Cation_efflux_TMD_sf"/>
</dbReference>
<evidence type="ECO:0000256" key="7">
    <source>
        <dbReference type="SAM" id="Phobius"/>
    </source>
</evidence>
<dbReference type="InterPro" id="IPR027470">
    <property type="entry name" value="Cation_efflux_CTD"/>
</dbReference>
<dbReference type="InterPro" id="IPR002524">
    <property type="entry name" value="Cation_efflux"/>
</dbReference>
<feature type="transmembrane region" description="Helical" evidence="7">
    <location>
        <begin position="12"/>
        <end position="33"/>
    </location>
</feature>
<evidence type="ECO:0000256" key="2">
    <source>
        <dbReference type="ARBA" id="ARBA00008114"/>
    </source>
</evidence>
<keyword evidence="6 7" id="KW-0472">Membrane</keyword>
<keyword evidence="4 7" id="KW-0812">Transmembrane</keyword>
<feature type="transmembrane region" description="Helical" evidence="7">
    <location>
        <begin position="108"/>
        <end position="130"/>
    </location>
</feature>
<evidence type="ECO:0000256" key="5">
    <source>
        <dbReference type="ARBA" id="ARBA00022989"/>
    </source>
</evidence>
<evidence type="ECO:0000256" key="3">
    <source>
        <dbReference type="ARBA" id="ARBA00022448"/>
    </source>
</evidence>
<dbReference type="NCBIfam" id="TIGR01297">
    <property type="entry name" value="CDF"/>
    <property type="match status" value="1"/>
</dbReference>
<dbReference type="EMBL" id="DYUB01000057">
    <property type="protein sequence ID" value="HJG95773.1"/>
    <property type="molecule type" value="Genomic_DNA"/>
</dbReference>
<dbReference type="PANTHER" id="PTHR43840">
    <property type="entry name" value="MITOCHONDRIAL METAL TRANSPORTER 1-RELATED"/>
    <property type="match status" value="1"/>
</dbReference>
<dbReference type="InterPro" id="IPR050291">
    <property type="entry name" value="CDF_Transporter"/>
</dbReference>
<comment type="subcellular location">
    <subcellularLocation>
        <location evidence="1">Membrane</location>
        <topology evidence="1">Multi-pass membrane protein</topology>
    </subcellularLocation>
</comment>
<proteinExistence type="inferred from homology"/>
<evidence type="ECO:0000313" key="11">
    <source>
        <dbReference type="Proteomes" id="UP000776700"/>
    </source>
</evidence>
<dbReference type="InterPro" id="IPR058533">
    <property type="entry name" value="Cation_efflux_TM"/>
</dbReference>
<feature type="transmembrane region" description="Helical" evidence="7">
    <location>
        <begin position="45"/>
        <end position="63"/>
    </location>
</feature>
<gene>
    <name evidence="10" type="ORF">K8V90_01570</name>
</gene>
<dbReference type="SUPFAM" id="SSF160240">
    <property type="entry name" value="Cation efflux protein cytoplasmic domain-like"/>
    <property type="match status" value="1"/>
</dbReference>
<dbReference type="Proteomes" id="UP000776700">
    <property type="component" value="Unassembled WGS sequence"/>
</dbReference>
<dbReference type="GO" id="GO:0006882">
    <property type="term" value="P:intracellular zinc ion homeostasis"/>
    <property type="evidence" value="ECO:0007669"/>
    <property type="project" value="TreeGrafter"/>
</dbReference>
<evidence type="ECO:0000259" key="8">
    <source>
        <dbReference type="Pfam" id="PF01545"/>
    </source>
</evidence>
<dbReference type="GO" id="GO:0005886">
    <property type="term" value="C:plasma membrane"/>
    <property type="evidence" value="ECO:0007669"/>
    <property type="project" value="TreeGrafter"/>
</dbReference>
<sequence length="292" mass="32517">MQSNYRKVKQVLWLILFANFAVALLKIIVGTAISSTSMTADGFHSISDGTSNILGIVGIILASKPRDKEHPYGHNKFEVISGLFIGAMLLFLAGKITLDSLVSFKNPVVPNITIESLVTLVITLLINIFISDYEHKMGKKLNSYILISDSLHTKSDIFVSIGVLFTLVGVKLGLPAIIDSIVSLVVAGFILHASYEIFKSTIGVLVDKAIVDDEDVIEILNEFDEVKCFHNIRSRGSENNIYLDMHIMVDSNMTVEDSHKLSHDIEDKIRKIINENAQVIIHVEPYYEKDRD</sequence>